<dbReference type="Gene3D" id="3.60.21.10">
    <property type="match status" value="1"/>
</dbReference>
<dbReference type="PANTHER" id="PTHR42988:SF2">
    <property type="entry name" value="CYCLIC NUCLEOTIDE PHOSPHODIESTERASE CBUA0032-RELATED"/>
    <property type="match status" value="1"/>
</dbReference>
<feature type="domain" description="Calcineurin-like phosphoesterase" evidence="5">
    <location>
        <begin position="7"/>
        <end position="206"/>
    </location>
</feature>
<dbReference type="EMBL" id="CP104064">
    <property type="protein sequence ID" value="WAH35574.1"/>
    <property type="molecule type" value="Genomic_DNA"/>
</dbReference>
<name>A0ABY6YYQ8_9BACL</name>
<dbReference type="InterPro" id="IPR029052">
    <property type="entry name" value="Metallo-depent_PP-like"/>
</dbReference>
<evidence type="ECO:0000256" key="3">
    <source>
        <dbReference type="ARBA" id="ARBA00023004"/>
    </source>
</evidence>
<evidence type="ECO:0000313" key="6">
    <source>
        <dbReference type="EMBL" id="WAH35574.1"/>
    </source>
</evidence>
<dbReference type="Pfam" id="PF00149">
    <property type="entry name" value="Metallophos"/>
    <property type="match status" value="1"/>
</dbReference>
<keyword evidence="3" id="KW-0408">Iron</keyword>
<proteinExistence type="inferred from homology"/>
<sequence>MTTGSSFRLAACSDLHFMAWAETLEPVDWVPALYHALQDISAQNPDMVVINGDLTNGKVRDYDLAMRALSQYVHVPVLYTMGNHEYYGFYEEENYSTKLAQERFLHFTKQNAIYFEKSLDNITLFCLSPEALHPHWHDSAWLSTVQLTWLRSRLETCSGPIAVFLHQPVNDTVANSENTCFQSLELVQILSSYPNDVFVVSGHTHQRMDQESQYVLKNGVHYIGGGCVLDPHPQTRFLDISDRDITLRIRDHKSVRWIPDYDLTIPFASKVI</sequence>
<keyword evidence="1" id="KW-0479">Metal-binding</keyword>
<dbReference type="InterPro" id="IPR050884">
    <property type="entry name" value="CNP_phosphodiesterase-III"/>
</dbReference>
<keyword evidence="7" id="KW-1185">Reference proteome</keyword>
<evidence type="ECO:0000313" key="7">
    <source>
        <dbReference type="Proteomes" id="UP001164803"/>
    </source>
</evidence>
<protein>
    <submittedName>
        <fullName evidence="6">Metallophosphoesterase</fullName>
    </submittedName>
</protein>
<keyword evidence="2" id="KW-0378">Hydrolase</keyword>
<organism evidence="6 7">
    <name type="scientific">Alicyclobacillus dauci</name>
    <dbReference type="NCBI Taxonomy" id="1475485"/>
    <lineage>
        <taxon>Bacteria</taxon>
        <taxon>Bacillati</taxon>
        <taxon>Bacillota</taxon>
        <taxon>Bacilli</taxon>
        <taxon>Bacillales</taxon>
        <taxon>Alicyclobacillaceae</taxon>
        <taxon>Alicyclobacillus</taxon>
    </lineage>
</organism>
<gene>
    <name evidence="6" type="ORF">NZD86_14935</name>
</gene>
<dbReference type="InterPro" id="IPR004843">
    <property type="entry name" value="Calcineurin-like_PHP"/>
</dbReference>
<dbReference type="SUPFAM" id="SSF56300">
    <property type="entry name" value="Metallo-dependent phosphatases"/>
    <property type="match status" value="1"/>
</dbReference>
<evidence type="ECO:0000256" key="2">
    <source>
        <dbReference type="ARBA" id="ARBA00022801"/>
    </source>
</evidence>
<dbReference type="Proteomes" id="UP001164803">
    <property type="component" value="Chromosome"/>
</dbReference>
<dbReference type="PANTHER" id="PTHR42988">
    <property type="entry name" value="PHOSPHOHYDROLASE"/>
    <property type="match status" value="1"/>
</dbReference>
<reference evidence="6" key="1">
    <citation type="submission" date="2022-08" db="EMBL/GenBank/DDBJ databases">
        <title>Alicyclobacillus dauci DSM2870, complete genome.</title>
        <authorList>
            <person name="Wang Q."/>
            <person name="Cai R."/>
            <person name="Wang Z."/>
        </authorList>
    </citation>
    <scope>NUCLEOTIDE SEQUENCE</scope>
    <source>
        <strain evidence="6">DSM 28700</strain>
    </source>
</reference>
<accession>A0ABY6YYQ8</accession>
<evidence type="ECO:0000259" key="5">
    <source>
        <dbReference type="Pfam" id="PF00149"/>
    </source>
</evidence>
<comment type="similarity">
    <text evidence="4">Belongs to the cyclic nucleotide phosphodiesterase class-III family.</text>
</comment>
<dbReference type="RefSeq" id="WP_268042857.1">
    <property type="nucleotide sequence ID" value="NZ_CP104064.1"/>
</dbReference>
<evidence type="ECO:0000256" key="4">
    <source>
        <dbReference type="ARBA" id="ARBA00025742"/>
    </source>
</evidence>
<evidence type="ECO:0000256" key="1">
    <source>
        <dbReference type="ARBA" id="ARBA00022723"/>
    </source>
</evidence>